<accession>A0AAI8VNX5</accession>
<dbReference type="AlphaFoldDB" id="A0AAI8VNX5"/>
<gene>
    <name evidence="3" type="ORF">KHLLAP_LOCUS8369</name>
</gene>
<proteinExistence type="predicted"/>
<feature type="region of interest" description="Disordered" evidence="1">
    <location>
        <begin position="214"/>
        <end position="235"/>
    </location>
</feature>
<evidence type="ECO:0000256" key="1">
    <source>
        <dbReference type="SAM" id="MobiDB-lite"/>
    </source>
</evidence>
<name>A0AAI8VNX5_9PEZI</name>
<keyword evidence="2" id="KW-0732">Signal</keyword>
<feature type="signal peptide" evidence="2">
    <location>
        <begin position="1"/>
        <end position="24"/>
    </location>
</feature>
<keyword evidence="4" id="KW-1185">Reference proteome</keyword>
<comment type="caution">
    <text evidence="3">The sequence shown here is derived from an EMBL/GenBank/DDBJ whole genome shotgun (WGS) entry which is preliminary data.</text>
</comment>
<sequence length="246" mass="27351">MVSTFWKIVVGALLLPDALSAATAFRIEPHNAATHIHRRADVPNPFQKGSPYSYKPDGIDPDLKIQAYGVFSTGHQDAIVPVDKFAYDLNAGRMYLLHALNRWDDAPARKPLHELMMGAWVHEAKQPLEEMKSVEYIRVSSDVIEKAVNAAYKIMGRNPEEPGTLEVSESINKEAFAKLRDMSNGSPFGLKYMLGKYLPSRKVRAYLITTHGDEEVSKEAGASEDESSDDATLGDTKRPLDLAVFF</sequence>
<evidence type="ECO:0000313" key="3">
    <source>
        <dbReference type="EMBL" id="CAJ2507901.1"/>
    </source>
</evidence>
<feature type="chain" id="PRO_5042552407" evidence="2">
    <location>
        <begin position="25"/>
        <end position="246"/>
    </location>
</feature>
<dbReference type="EMBL" id="CAUWAG010000010">
    <property type="protein sequence ID" value="CAJ2507901.1"/>
    <property type="molecule type" value="Genomic_DNA"/>
</dbReference>
<reference evidence="3" key="1">
    <citation type="submission" date="2023-10" db="EMBL/GenBank/DDBJ databases">
        <authorList>
            <person name="Hackl T."/>
        </authorList>
    </citation>
    <scope>NUCLEOTIDE SEQUENCE</scope>
</reference>
<organism evidence="3 4">
    <name type="scientific">Anthostomella pinea</name>
    <dbReference type="NCBI Taxonomy" id="933095"/>
    <lineage>
        <taxon>Eukaryota</taxon>
        <taxon>Fungi</taxon>
        <taxon>Dikarya</taxon>
        <taxon>Ascomycota</taxon>
        <taxon>Pezizomycotina</taxon>
        <taxon>Sordariomycetes</taxon>
        <taxon>Xylariomycetidae</taxon>
        <taxon>Xylariales</taxon>
        <taxon>Xylariaceae</taxon>
        <taxon>Anthostomella</taxon>
    </lineage>
</organism>
<dbReference type="Proteomes" id="UP001295740">
    <property type="component" value="Unassembled WGS sequence"/>
</dbReference>
<protein>
    <submittedName>
        <fullName evidence="3">Uu.00g090870.m01.CDS01</fullName>
    </submittedName>
</protein>
<evidence type="ECO:0000256" key="2">
    <source>
        <dbReference type="SAM" id="SignalP"/>
    </source>
</evidence>
<evidence type="ECO:0000313" key="4">
    <source>
        <dbReference type="Proteomes" id="UP001295740"/>
    </source>
</evidence>